<name>A0A9P8PHL5_9ASCO</name>
<evidence type="ECO:0000313" key="1">
    <source>
        <dbReference type="EMBL" id="KAH3671665.1"/>
    </source>
</evidence>
<reference evidence="1" key="2">
    <citation type="submission" date="2021-01" db="EMBL/GenBank/DDBJ databases">
        <authorList>
            <person name="Schikora-Tamarit M.A."/>
        </authorList>
    </citation>
    <scope>NUCLEOTIDE SEQUENCE</scope>
    <source>
        <strain evidence="1">CBS6075</strain>
    </source>
</reference>
<dbReference type="EMBL" id="JAEUBE010000055">
    <property type="protein sequence ID" value="KAH3671665.1"/>
    <property type="molecule type" value="Genomic_DNA"/>
</dbReference>
<dbReference type="RefSeq" id="XP_046064841.1">
    <property type="nucleotide sequence ID" value="XM_046204720.1"/>
</dbReference>
<comment type="caution">
    <text evidence="1">The sequence shown here is derived from an EMBL/GenBank/DDBJ whole genome shotgun (WGS) entry which is preliminary data.</text>
</comment>
<dbReference type="GeneID" id="70232338"/>
<evidence type="ECO:0000313" key="2">
    <source>
        <dbReference type="Proteomes" id="UP000769157"/>
    </source>
</evidence>
<organism evidence="1 2">
    <name type="scientific">Ogataea philodendri</name>
    <dbReference type="NCBI Taxonomy" id="1378263"/>
    <lineage>
        <taxon>Eukaryota</taxon>
        <taxon>Fungi</taxon>
        <taxon>Dikarya</taxon>
        <taxon>Ascomycota</taxon>
        <taxon>Saccharomycotina</taxon>
        <taxon>Pichiomycetes</taxon>
        <taxon>Pichiales</taxon>
        <taxon>Pichiaceae</taxon>
        <taxon>Ogataea</taxon>
    </lineage>
</organism>
<reference evidence="1" key="1">
    <citation type="journal article" date="2021" name="Open Biol.">
        <title>Shared evolutionary footprints suggest mitochondrial oxidative damage underlies multiple complex I losses in fungi.</title>
        <authorList>
            <person name="Schikora-Tamarit M.A."/>
            <person name="Marcet-Houben M."/>
            <person name="Nosek J."/>
            <person name="Gabaldon T."/>
        </authorList>
    </citation>
    <scope>NUCLEOTIDE SEQUENCE</scope>
    <source>
        <strain evidence="1">CBS6075</strain>
    </source>
</reference>
<protein>
    <submittedName>
        <fullName evidence="1">Uncharacterized protein</fullName>
    </submittedName>
</protein>
<proteinExistence type="predicted"/>
<accession>A0A9P8PHL5</accession>
<keyword evidence="2" id="KW-1185">Reference proteome</keyword>
<sequence>MYGSVGTNSGLGSSSSYRGCEPNVIGGSSPSLPASVSKWKSVSISVSSPNWIMLYRSSSSSCSIPNSFTIGSSDLSLLIISTIDLLKESEWTIEVGPDLGDLKDLIDRDRSSVTILSISSAPKLLGKIDSPARSLVKLSSLFICEKLPLLSGANVGFSGLWKLKFTGDGVSRR</sequence>
<dbReference type="Proteomes" id="UP000769157">
    <property type="component" value="Unassembled WGS sequence"/>
</dbReference>
<dbReference type="AlphaFoldDB" id="A0A9P8PHL5"/>
<gene>
    <name evidence="1" type="ORF">OGAPHI_000370</name>
</gene>